<evidence type="ECO:0000313" key="2">
    <source>
        <dbReference type="EMBL" id="RMZ93667.1"/>
    </source>
</evidence>
<evidence type="ECO:0000313" key="3">
    <source>
        <dbReference type="Proteomes" id="UP000276133"/>
    </source>
</evidence>
<protein>
    <submittedName>
        <fullName evidence="2">Uncharacterized protein</fullName>
    </submittedName>
</protein>
<dbReference type="EMBL" id="REGN01013638">
    <property type="protein sequence ID" value="RMZ93667.1"/>
    <property type="molecule type" value="Genomic_DNA"/>
</dbReference>
<keyword evidence="1" id="KW-0732">Signal</keyword>
<proteinExistence type="predicted"/>
<accession>A0A3M7P4I7</accession>
<gene>
    <name evidence="2" type="ORF">BpHYR1_025877</name>
</gene>
<name>A0A3M7P4I7_BRAPC</name>
<dbReference type="AlphaFoldDB" id="A0A3M7P4I7"/>
<feature type="chain" id="PRO_5018173852" evidence="1">
    <location>
        <begin position="23"/>
        <end position="143"/>
    </location>
</feature>
<reference evidence="2 3" key="1">
    <citation type="journal article" date="2018" name="Sci. Rep.">
        <title>Genomic signatures of local adaptation to the degree of environmental predictability in rotifers.</title>
        <authorList>
            <person name="Franch-Gras L."/>
            <person name="Hahn C."/>
            <person name="Garcia-Roger E.M."/>
            <person name="Carmona M.J."/>
            <person name="Serra M."/>
            <person name="Gomez A."/>
        </authorList>
    </citation>
    <scope>NUCLEOTIDE SEQUENCE [LARGE SCALE GENOMIC DNA]</scope>
    <source>
        <strain evidence="2">HYR1</strain>
    </source>
</reference>
<sequence length="143" mass="15981">MAQANLLVQFDWPLFLQLISLGQDLDTCIHIDSCDTIQSLLHLCLDQVLVSESKNGLIGLDHKSNLDLIDLLLIELIRIKILLSVTVSATEVSVNKCSLFKQNRGLKLVIIKIYGNNLNDKEKAKFLGIALNSKLRLGRKVDD</sequence>
<organism evidence="2 3">
    <name type="scientific">Brachionus plicatilis</name>
    <name type="common">Marine rotifer</name>
    <name type="synonym">Brachionus muelleri</name>
    <dbReference type="NCBI Taxonomy" id="10195"/>
    <lineage>
        <taxon>Eukaryota</taxon>
        <taxon>Metazoa</taxon>
        <taxon>Spiralia</taxon>
        <taxon>Gnathifera</taxon>
        <taxon>Rotifera</taxon>
        <taxon>Eurotatoria</taxon>
        <taxon>Monogononta</taxon>
        <taxon>Pseudotrocha</taxon>
        <taxon>Ploima</taxon>
        <taxon>Brachionidae</taxon>
        <taxon>Brachionus</taxon>
    </lineage>
</organism>
<comment type="caution">
    <text evidence="2">The sequence shown here is derived from an EMBL/GenBank/DDBJ whole genome shotgun (WGS) entry which is preliminary data.</text>
</comment>
<evidence type="ECO:0000256" key="1">
    <source>
        <dbReference type="SAM" id="SignalP"/>
    </source>
</evidence>
<feature type="signal peptide" evidence="1">
    <location>
        <begin position="1"/>
        <end position="22"/>
    </location>
</feature>
<keyword evidence="3" id="KW-1185">Reference proteome</keyword>
<dbReference type="Proteomes" id="UP000276133">
    <property type="component" value="Unassembled WGS sequence"/>
</dbReference>